<protein>
    <submittedName>
        <fullName evidence="6">Serine/threonine-protein kinase PknB</fullName>
        <ecNumber evidence="6">2.7.11.1</ecNumber>
    </submittedName>
</protein>
<proteinExistence type="predicted"/>
<dbReference type="GO" id="GO:0005776">
    <property type="term" value="C:autophagosome"/>
    <property type="evidence" value="ECO:0007669"/>
    <property type="project" value="TreeGrafter"/>
</dbReference>
<evidence type="ECO:0000256" key="3">
    <source>
        <dbReference type="ARBA" id="ARBA00022777"/>
    </source>
</evidence>
<evidence type="ECO:0000313" key="6">
    <source>
        <dbReference type="EMBL" id="TWU29703.1"/>
    </source>
</evidence>
<evidence type="ECO:0000256" key="4">
    <source>
        <dbReference type="ARBA" id="ARBA00022840"/>
    </source>
</evidence>
<dbReference type="EMBL" id="SJPS01000001">
    <property type="protein sequence ID" value="TWU29703.1"/>
    <property type="molecule type" value="Genomic_DNA"/>
</dbReference>
<dbReference type="CDD" id="cd14014">
    <property type="entry name" value="STKc_PknB_like"/>
    <property type="match status" value="1"/>
</dbReference>
<evidence type="ECO:0000259" key="5">
    <source>
        <dbReference type="PROSITE" id="PS50011"/>
    </source>
</evidence>
<gene>
    <name evidence="6" type="primary">pknB_1</name>
    <name evidence="6" type="ORF">Pla144_04820</name>
</gene>
<dbReference type="GO" id="GO:0005524">
    <property type="term" value="F:ATP binding"/>
    <property type="evidence" value="ECO:0007669"/>
    <property type="project" value="UniProtKB-KW"/>
</dbReference>
<dbReference type="InterPro" id="IPR000719">
    <property type="entry name" value="Prot_kinase_dom"/>
</dbReference>
<dbReference type="SUPFAM" id="SSF56112">
    <property type="entry name" value="Protein kinase-like (PK-like)"/>
    <property type="match status" value="1"/>
</dbReference>
<keyword evidence="4" id="KW-0067">ATP-binding</keyword>
<keyword evidence="3 6" id="KW-0418">Kinase</keyword>
<keyword evidence="7" id="KW-1185">Reference proteome</keyword>
<dbReference type="PROSITE" id="PS50011">
    <property type="entry name" value="PROTEIN_KINASE_DOM"/>
    <property type="match status" value="1"/>
</dbReference>
<feature type="domain" description="Protein kinase" evidence="5">
    <location>
        <begin position="60"/>
        <end position="329"/>
    </location>
</feature>
<reference evidence="6 7" key="1">
    <citation type="submission" date="2019-02" db="EMBL/GenBank/DDBJ databases">
        <title>Deep-cultivation of Planctomycetes and their phenomic and genomic characterization uncovers novel biology.</title>
        <authorList>
            <person name="Wiegand S."/>
            <person name="Jogler M."/>
            <person name="Boedeker C."/>
            <person name="Pinto D."/>
            <person name="Vollmers J."/>
            <person name="Rivas-Marin E."/>
            <person name="Kohn T."/>
            <person name="Peeters S.H."/>
            <person name="Heuer A."/>
            <person name="Rast P."/>
            <person name="Oberbeckmann S."/>
            <person name="Bunk B."/>
            <person name="Jeske O."/>
            <person name="Meyerdierks A."/>
            <person name="Storesund J.E."/>
            <person name="Kallscheuer N."/>
            <person name="Luecker S."/>
            <person name="Lage O.M."/>
            <person name="Pohl T."/>
            <person name="Merkel B.J."/>
            <person name="Hornburger P."/>
            <person name="Mueller R.-W."/>
            <person name="Bruemmer F."/>
            <person name="Labrenz M."/>
            <person name="Spormann A.M."/>
            <person name="Op Den Camp H."/>
            <person name="Overmann J."/>
            <person name="Amann R."/>
            <person name="Jetten M.S.M."/>
            <person name="Mascher T."/>
            <person name="Medema M.H."/>
            <person name="Devos D.P."/>
            <person name="Kaster A.-K."/>
            <person name="Ovreas L."/>
            <person name="Rohde M."/>
            <person name="Galperin M.Y."/>
            <person name="Jogler C."/>
        </authorList>
    </citation>
    <scope>NUCLEOTIDE SEQUENCE [LARGE SCALE GENOMIC DNA]</scope>
    <source>
        <strain evidence="6 7">Pla144</strain>
    </source>
</reference>
<sequence length="340" mass="38089">MFWPPSVSCPKWVVHLDWKGGDCVVLSQLVPSPPAETFMGISSFFKSILDGGKVDISKRYEILRDAVSGTMSDFHMARDRETDQIVGLKILDKEKTEQLEMRFRGLDKPSEGEIATSFDHPRIVRTLGYGMTSKGQRFLVMEFLDGPGLNSLIIGRSKLLDGNRLTLMRQAAEALQVVHEAGYIHRDVCPRNFVCAKDASSLKLIDFGLSVPARKEFQQPGIRTGTPNYMAPEVVRRRPTDQRLDIFAFGVSMYEMFAFELPWQKSTGDGLAAMAHGQSVPIPLEKHFPGLHPDIAKAINHCLEADPEKRMQSMKNFLSSISHINNAWLVDPKKNMGQGI</sequence>
<dbReference type="InterPro" id="IPR045269">
    <property type="entry name" value="Atg1-like"/>
</dbReference>
<accession>A0A5C6CXM3</accession>
<dbReference type="PANTHER" id="PTHR24348">
    <property type="entry name" value="SERINE/THREONINE-PROTEIN KINASE UNC-51-RELATED"/>
    <property type="match status" value="1"/>
</dbReference>
<name>A0A5C6CXM3_9BACT</name>
<comment type="caution">
    <text evidence="6">The sequence shown here is derived from an EMBL/GenBank/DDBJ whole genome shotgun (WGS) entry which is preliminary data.</text>
</comment>
<dbReference type="InterPro" id="IPR011009">
    <property type="entry name" value="Kinase-like_dom_sf"/>
</dbReference>
<dbReference type="Gene3D" id="1.10.510.10">
    <property type="entry name" value="Transferase(Phosphotransferase) domain 1"/>
    <property type="match status" value="1"/>
</dbReference>
<dbReference type="GO" id="GO:0034045">
    <property type="term" value="C:phagophore assembly site membrane"/>
    <property type="evidence" value="ECO:0007669"/>
    <property type="project" value="TreeGrafter"/>
</dbReference>
<evidence type="ECO:0000256" key="2">
    <source>
        <dbReference type="ARBA" id="ARBA00022741"/>
    </source>
</evidence>
<dbReference type="GO" id="GO:0042594">
    <property type="term" value="P:response to starvation"/>
    <property type="evidence" value="ECO:0007669"/>
    <property type="project" value="TreeGrafter"/>
</dbReference>
<dbReference type="PROSITE" id="PS00109">
    <property type="entry name" value="PROTEIN_KINASE_TYR"/>
    <property type="match status" value="1"/>
</dbReference>
<dbReference type="InterPro" id="IPR008266">
    <property type="entry name" value="Tyr_kinase_AS"/>
</dbReference>
<dbReference type="Proteomes" id="UP000318437">
    <property type="component" value="Unassembled WGS sequence"/>
</dbReference>
<dbReference type="GO" id="GO:0004674">
    <property type="term" value="F:protein serine/threonine kinase activity"/>
    <property type="evidence" value="ECO:0007669"/>
    <property type="project" value="UniProtKB-EC"/>
</dbReference>
<organism evidence="6 7">
    <name type="scientific">Bythopirellula polymerisocia</name>
    <dbReference type="NCBI Taxonomy" id="2528003"/>
    <lineage>
        <taxon>Bacteria</taxon>
        <taxon>Pseudomonadati</taxon>
        <taxon>Planctomycetota</taxon>
        <taxon>Planctomycetia</taxon>
        <taxon>Pirellulales</taxon>
        <taxon>Lacipirellulaceae</taxon>
        <taxon>Bythopirellula</taxon>
    </lineage>
</organism>
<evidence type="ECO:0000313" key="7">
    <source>
        <dbReference type="Proteomes" id="UP000318437"/>
    </source>
</evidence>
<dbReference type="EC" id="2.7.11.1" evidence="6"/>
<dbReference type="PANTHER" id="PTHR24348:SF22">
    <property type="entry name" value="NON-SPECIFIC SERINE_THREONINE PROTEIN KINASE"/>
    <property type="match status" value="1"/>
</dbReference>
<keyword evidence="2" id="KW-0547">Nucleotide-binding</keyword>
<evidence type="ECO:0000256" key="1">
    <source>
        <dbReference type="ARBA" id="ARBA00022679"/>
    </source>
</evidence>
<keyword evidence="1 6" id="KW-0808">Transferase</keyword>
<dbReference type="Pfam" id="PF00069">
    <property type="entry name" value="Pkinase"/>
    <property type="match status" value="1"/>
</dbReference>
<dbReference type="GO" id="GO:0005829">
    <property type="term" value="C:cytosol"/>
    <property type="evidence" value="ECO:0007669"/>
    <property type="project" value="TreeGrafter"/>
</dbReference>
<dbReference type="AlphaFoldDB" id="A0A5C6CXM3"/>